<gene>
    <name evidence="1" type="ORF">LVIROSA_LOCUS9246</name>
</gene>
<keyword evidence="2" id="KW-1185">Reference proteome</keyword>
<accession>A0AAU9M8M5</accession>
<dbReference type="PANTHER" id="PTHR36384:SF1">
    <property type="entry name" value="SAWADEE PROTEIN"/>
    <property type="match status" value="1"/>
</dbReference>
<protein>
    <submittedName>
        <fullName evidence="1">Uncharacterized protein</fullName>
    </submittedName>
</protein>
<evidence type="ECO:0000313" key="2">
    <source>
        <dbReference type="Proteomes" id="UP001157418"/>
    </source>
</evidence>
<organism evidence="1 2">
    <name type="scientific">Lactuca virosa</name>
    <dbReference type="NCBI Taxonomy" id="75947"/>
    <lineage>
        <taxon>Eukaryota</taxon>
        <taxon>Viridiplantae</taxon>
        <taxon>Streptophyta</taxon>
        <taxon>Embryophyta</taxon>
        <taxon>Tracheophyta</taxon>
        <taxon>Spermatophyta</taxon>
        <taxon>Magnoliopsida</taxon>
        <taxon>eudicotyledons</taxon>
        <taxon>Gunneridae</taxon>
        <taxon>Pentapetalae</taxon>
        <taxon>asterids</taxon>
        <taxon>campanulids</taxon>
        <taxon>Asterales</taxon>
        <taxon>Asteraceae</taxon>
        <taxon>Cichorioideae</taxon>
        <taxon>Cichorieae</taxon>
        <taxon>Lactucinae</taxon>
        <taxon>Lactuca</taxon>
    </lineage>
</organism>
<reference evidence="1 2" key="1">
    <citation type="submission" date="2022-01" db="EMBL/GenBank/DDBJ databases">
        <authorList>
            <person name="Xiong W."/>
            <person name="Schranz E."/>
        </authorList>
    </citation>
    <scope>NUCLEOTIDE SEQUENCE [LARGE SCALE GENOMIC DNA]</scope>
</reference>
<dbReference type="Proteomes" id="UP001157418">
    <property type="component" value="Unassembled WGS sequence"/>
</dbReference>
<dbReference type="AlphaFoldDB" id="A0AAU9M8M5"/>
<proteinExistence type="predicted"/>
<evidence type="ECO:0000313" key="1">
    <source>
        <dbReference type="EMBL" id="CAH1421871.1"/>
    </source>
</evidence>
<dbReference type="EMBL" id="CAKMRJ010001112">
    <property type="protein sequence ID" value="CAH1421871.1"/>
    <property type="molecule type" value="Genomic_DNA"/>
</dbReference>
<name>A0AAU9M8M5_9ASTR</name>
<dbReference type="PANTHER" id="PTHR36384">
    <property type="entry name" value="SAWADEE PROTEIN"/>
    <property type="match status" value="1"/>
</dbReference>
<sequence length="398" mass="45461">MSSETVHPTKDLNTVMLIPLSVKNKIELTHGTLPKQCPDVATAYQSNLGVVLVFDSDFLELLLKIHHIQNYNRLPPTAFQSNDEVAVDLNPRNWFVHHMVDYAFLHPSSDVVPLSDVEKRLLYEEPTERRCFSASNLNQKTELVDEIEEGDIDRRRPERGKTQQLCRCCFWSEGTEEWEPALLQEFSGDVDNCFGGFSEEKGRFKTELIDQDRDMGGVKETESHHFIILENLEKDLSPVLMKDFIYEQASIATHTYVFQSLSIEPYARGVIIVDSKQKLKRMHEFISNPNHFIISTFSGRPWVIAEDMLRAETFNIMQILQPKSEVCSLPLAANREKNGRRGVIDFSEKGVVSVDVSGQTQVLTSTVSFTTFDGDVEELLSVQPLLQIKLRKLLKKLQ</sequence>
<comment type="caution">
    <text evidence="1">The sequence shown here is derived from an EMBL/GenBank/DDBJ whole genome shotgun (WGS) entry which is preliminary data.</text>
</comment>